<dbReference type="PANTHER" id="PTHR33602:SF1">
    <property type="entry name" value="REGULATORY PROTEIN RECX FAMILY PROTEIN"/>
    <property type="match status" value="1"/>
</dbReference>
<name>A0A3P3ZLM8_9ZZZZ</name>
<accession>A0A3P3ZLM8</accession>
<comment type="subcellular location">
    <subcellularLocation>
        <location evidence="1">Cytoplasm</location>
    </subcellularLocation>
</comment>
<evidence type="ECO:0000256" key="3">
    <source>
        <dbReference type="ARBA" id="ARBA00018111"/>
    </source>
</evidence>
<proteinExistence type="inferred from homology"/>
<reference evidence="6" key="1">
    <citation type="submission" date="2018-10" db="EMBL/GenBank/DDBJ databases">
        <authorList>
            <person name="Plewniak F."/>
        </authorList>
    </citation>
    <scope>NUCLEOTIDE SEQUENCE</scope>
</reference>
<evidence type="ECO:0000313" key="6">
    <source>
        <dbReference type="EMBL" id="VAY86751.1"/>
    </source>
</evidence>
<dbReference type="HAMAP" id="MF_01114">
    <property type="entry name" value="RecX"/>
    <property type="match status" value="1"/>
</dbReference>
<dbReference type="GO" id="GO:0006282">
    <property type="term" value="P:regulation of DNA repair"/>
    <property type="evidence" value="ECO:0007669"/>
    <property type="project" value="InterPro"/>
</dbReference>
<comment type="similarity">
    <text evidence="2">Belongs to the RecX family.</text>
</comment>
<evidence type="ECO:0000259" key="5">
    <source>
        <dbReference type="Pfam" id="PF21981"/>
    </source>
</evidence>
<evidence type="ECO:0000256" key="2">
    <source>
        <dbReference type="ARBA" id="ARBA00009695"/>
    </source>
</evidence>
<dbReference type="InterPro" id="IPR003783">
    <property type="entry name" value="Regulatory_RecX"/>
</dbReference>
<evidence type="ECO:0000256" key="4">
    <source>
        <dbReference type="ARBA" id="ARBA00022490"/>
    </source>
</evidence>
<dbReference type="PANTHER" id="PTHR33602">
    <property type="entry name" value="REGULATORY PROTEIN RECX FAMILY PROTEIN"/>
    <property type="match status" value="1"/>
</dbReference>
<evidence type="ECO:0000256" key="1">
    <source>
        <dbReference type="ARBA" id="ARBA00004496"/>
    </source>
</evidence>
<gene>
    <name evidence="6" type="primary">recX</name>
    <name evidence="6" type="ORF">CARN8_1350003</name>
</gene>
<dbReference type="InterPro" id="IPR053925">
    <property type="entry name" value="RecX_HTH_3rd"/>
</dbReference>
<dbReference type="EMBL" id="UOYP01000041">
    <property type="protein sequence ID" value="VAY86751.1"/>
    <property type="molecule type" value="Genomic_DNA"/>
</dbReference>
<dbReference type="NCBIfam" id="NF001055">
    <property type="entry name" value="PRK00117.2-5"/>
    <property type="match status" value="1"/>
</dbReference>
<dbReference type="Gene3D" id="1.10.10.10">
    <property type="entry name" value="Winged helix-like DNA-binding domain superfamily/Winged helix DNA-binding domain"/>
    <property type="match status" value="3"/>
</dbReference>
<keyword evidence="4" id="KW-0963">Cytoplasm</keyword>
<sequence length="148" mass="16578">MTTLRERALRLLARREYTRHGLALRLKQEVAACVDLEALLDQLERQGYLSDQRAAEALLRKHAERHGVLRLRQDFQQQGVPAALAASLLEEARAHELKAGQAVWARKFGQFPETAADRARQMRYLTNRGFSRSTIAAVLGGDGEEDGG</sequence>
<dbReference type="GO" id="GO:0005737">
    <property type="term" value="C:cytoplasm"/>
    <property type="evidence" value="ECO:0007669"/>
    <property type="project" value="UniProtKB-SubCell"/>
</dbReference>
<protein>
    <recommendedName>
        <fullName evidence="3">Regulatory protein RecX</fullName>
    </recommendedName>
</protein>
<dbReference type="InterPro" id="IPR036388">
    <property type="entry name" value="WH-like_DNA-bd_sf"/>
</dbReference>
<dbReference type="AlphaFoldDB" id="A0A3P3ZLM8"/>
<feature type="domain" description="RecX third three-helical" evidence="5">
    <location>
        <begin position="99"/>
        <end position="139"/>
    </location>
</feature>
<organism evidence="6">
    <name type="scientific">mine drainage metagenome</name>
    <dbReference type="NCBI Taxonomy" id="410659"/>
    <lineage>
        <taxon>unclassified sequences</taxon>
        <taxon>metagenomes</taxon>
        <taxon>ecological metagenomes</taxon>
    </lineage>
</organism>
<dbReference type="Pfam" id="PF21981">
    <property type="entry name" value="RecX_HTH3"/>
    <property type="match status" value="1"/>
</dbReference>